<protein>
    <submittedName>
        <fullName evidence="2">Uncharacterized protein</fullName>
    </submittedName>
</protein>
<dbReference type="AlphaFoldDB" id="A0A8X6H4R8"/>
<sequence length="73" mass="8251">MGNLKRRISSKRKRQFRGNGSTNKDSKNCSSASTNASSSKIKMPAVFDEEMVEYEHKTLTGNRIIDIDVLLME</sequence>
<reference evidence="2" key="1">
    <citation type="submission" date="2020-07" db="EMBL/GenBank/DDBJ databases">
        <title>Multicomponent nature underlies the extraordinary mechanical properties of spider dragline silk.</title>
        <authorList>
            <person name="Kono N."/>
            <person name="Nakamura H."/>
            <person name="Mori M."/>
            <person name="Yoshida Y."/>
            <person name="Ohtoshi R."/>
            <person name="Malay A.D."/>
            <person name="Moran D.A.P."/>
            <person name="Tomita M."/>
            <person name="Numata K."/>
            <person name="Arakawa K."/>
        </authorList>
    </citation>
    <scope>NUCLEOTIDE SEQUENCE</scope>
</reference>
<feature type="compositionally biased region" description="Low complexity" evidence="1">
    <location>
        <begin position="28"/>
        <end position="40"/>
    </location>
</feature>
<name>A0A8X6H4R8_TRICU</name>
<feature type="compositionally biased region" description="Basic residues" evidence="1">
    <location>
        <begin position="1"/>
        <end position="16"/>
    </location>
</feature>
<evidence type="ECO:0000256" key="1">
    <source>
        <dbReference type="SAM" id="MobiDB-lite"/>
    </source>
</evidence>
<organism evidence="2 3">
    <name type="scientific">Trichonephila clavata</name>
    <name type="common">Joro spider</name>
    <name type="synonym">Nephila clavata</name>
    <dbReference type="NCBI Taxonomy" id="2740835"/>
    <lineage>
        <taxon>Eukaryota</taxon>
        <taxon>Metazoa</taxon>
        <taxon>Ecdysozoa</taxon>
        <taxon>Arthropoda</taxon>
        <taxon>Chelicerata</taxon>
        <taxon>Arachnida</taxon>
        <taxon>Araneae</taxon>
        <taxon>Araneomorphae</taxon>
        <taxon>Entelegynae</taxon>
        <taxon>Araneoidea</taxon>
        <taxon>Nephilidae</taxon>
        <taxon>Trichonephila</taxon>
    </lineage>
</organism>
<evidence type="ECO:0000313" key="2">
    <source>
        <dbReference type="EMBL" id="GFR15125.1"/>
    </source>
</evidence>
<gene>
    <name evidence="2" type="ORF">TNCT_220261</name>
</gene>
<proteinExistence type="predicted"/>
<dbReference type="Proteomes" id="UP000887116">
    <property type="component" value="Unassembled WGS sequence"/>
</dbReference>
<evidence type="ECO:0000313" key="3">
    <source>
        <dbReference type="Proteomes" id="UP000887116"/>
    </source>
</evidence>
<comment type="caution">
    <text evidence="2">The sequence shown here is derived from an EMBL/GenBank/DDBJ whole genome shotgun (WGS) entry which is preliminary data.</text>
</comment>
<keyword evidence="3" id="KW-1185">Reference proteome</keyword>
<feature type="region of interest" description="Disordered" evidence="1">
    <location>
        <begin position="1"/>
        <end position="40"/>
    </location>
</feature>
<accession>A0A8X6H4R8</accession>
<dbReference type="EMBL" id="BMAO01027193">
    <property type="protein sequence ID" value="GFR15125.1"/>
    <property type="molecule type" value="Genomic_DNA"/>
</dbReference>
<dbReference type="OrthoDB" id="10526284at2759"/>